<dbReference type="RefSeq" id="WP_267781544.1">
    <property type="nucleotide sequence ID" value="NZ_CP113089.1"/>
</dbReference>
<dbReference type="InterPro" id="IPR036388">
    <property type="entry name" value="WH-like_DNA-bd_sf"/>
</dbReference>
<sequence>MQRVTRQTVAVLQAIAAADAPLWGLSIIESTGLPSGTVYPALARLLDAGWLEAHDDPGEHAGAPRQLYALTPEGAEGLRAAAAKLAATPARPSRARPR</sequence>
<accession>A0A9E8SBN8</accession>
<dbReference type="SUPFAM" id="SSF46785">
    <property type="entry name" value="Winged helix' DNA-binding domain"/>
    <property type="match status" value="1"/>
</dbReference>
<feature type="domain" description="Transcription regulator PadR N-terminal" evidence="1">
    <location>
        <begin position="33"/>
        <end position="79"/>
    </location>
</feature>
<dbReference type="EMBL" id="CP113089">
    <property type="protein sequence ID" value="WAB81757.1"/>
    <property type="molecule type" value="Genomic_DNA"/>
</dbReference>
<reference evidence="2" key="1">
    <citation type="submission" date="2022-11" db="EMBL/GenBank/DDBJ databases">
        <title>Description of Microcella daejonensis nov. sp, isolated from riverside soil.</title>
        <authorList>
            <person name="Molina K.M."/>
            <person name="Kim S.B."/>
        </authorList>
    </citation>
    <scope>NUCLEOTIDE SEQUENCE</scope>
    <source>
        <strain evidence="2">MMS21-STM12</strain>
    </source>
</reference>
<dbReference type="InterPro" id="IPR005149">
    <property type="entry name" value="Tscrpt_reg_PadR_N"/>
</dbReference>
<organism evidence="2 3">
    <name type="scientific">Microcella daejeonensis</name>
    <dbReference type="NCBI Taxonomy" id="2994971"/>
    <lineage>
        <taxon>Bacteria</taxon>
        <taxon>Bacillati</taxon>
        <taxon>Actinomycetota</taxon>
        <taxon>Actinomycetes</taxon>
        <taxon>Micrococcales</taxon>
        <taxon>Microbacteriaceae</taxon>
        <taxon>Microcella</taxon>
    </lineage>
</organism>
<dbReference type="AlphaFoldDB" id="A0A9E8SBN8"/>
<evidence type="ECO:0000313" key="3">
    <source>
        <dbReference type="Proteomes" id="UP001164706"/>
    </source>
</evidence>
<gene>
    <name evidence="2" type="ORF">OVN18_01685</name>
</gene>
<dbReference type="Gene3D" id="1.10.10.10">
    <property type="entry name" value="Winged helix-like DNA-binding domain superfamily/Winged helix DNA-binding domain"/>
    <property type="match status" value="1"/>
</dbReference>
<keyword evidence="3" id="KW-1185">Reference proteome</keyword>
<protein>
    <submittedName>
        <fullName evidence="2">Helix-turn-helix transcriptional regulator</fullName>
    </submittedName>
</protein>
<dbReference type="Proteomes" id="UP001164706">
    <property type="component" value="Chromosome"/>
</dbReference>
<dbReference type="Pfam" id="PF03551">
    <property type="entry name" value="PadR"/>
    <property type="match status" value="1"/>
</dbReference>
<dbReference type="InterPro" id="IPR036390">
    <property type="entry name" value="WH_DNA-bd_sf"/>
</dbReference>
<evidence type="ECO:0000259" key="1">
    <source>
        <dbReference type="Pfam" id="PF03551"/>
    </source>
</evidence>
<proteinExistence type="predicted"/>
<name>A0A9E8SBN8_9MICO</name>
<evidence type="ECO:0000313" key="2">
    <source>
        <dbReference type="EMBL" id="WAB81757.1"/>
    </source>
</evidence>
<dbReference type="KEGG" id="mdb:OVN18_01685"/>